<evidence type="ECO:0008006" key="3">
    <source>
        <dbReference type="Google" id="ProtNLM"/>
    </source>
</evidence>
<sequence>MATAANSIPHPTLISVDPFIPANQQKGIHNRWHPDIPPMVTVKPGETFKIECVDWTGAQIGNNDNSDDVKNVDLTKIHYLTGPVAVEGAEPGDCLVVDILDIKPFDKMPWGYTGIFELENGGGLFAREFNSRAAKAIWDLNGVYATSRHIPGVRFAGVTHPGLIGTAPSAELLATWNKREGELIAEHIDAVPPVAFPPEPINAYVGQDLDPKVMEKIAKEGARTVPGREHGGNCDIKNLSRGSRCYFPVFVKGANFSVGDLHFSQGDGEMSFCGAIEMAGIITFSTSIIKGGIEKFALKQPIFLPSPIDPLYSQKLVFEGLGVDIHGDGKQYNMDASVAYKQAALNAIAYLMKIGYTREQSYLLLSAAPVESHVGAIVDSPNACVTLAIPTGIFDHDILPNPDGFPKKSFGQCAIRSDGVL</sequence>
<protein>
    <recommendedName>
        <fullName evidence="3">Formamidase</fullName>
    </recommendedName>
</protein>
<name>A0A067THY5_GALM3</name>
<dbReference type="EMBL" id="KL142374">
    <property type="protein sequence ID" value="KDR78588.1"/>
    <property type="molecule type" value="Genomic_DNA"/>
</dbReference>
<gene>
    <name evidence="1" type="ORF">GALMADRAFT_1257464</name>
</gene>
<evidence type="ECO:0000313" key="2">
    <source>
        <dbReference type="Proteomes" id="UP000027222"/>
    </source>
</evidence>
<dbReference type="Gene3D" id="2.60.120.580">
    <property type="entry name" value="Acetamidase/Formamidase-like domains"/>
    <property type="match status" value="1"/>
</dbReference>
<dbReference type="InterPro" id="IPR004304">
    <property type="entry name" value="FmdA_AmdA"/>
</dbReference>
<dbReference type="SUPFAM" id="SSF141130">
    <property type="entry name" value="Acetamidase/Formamidase-like"/>
    <property type="match status" value="1"/>
</dbReference>
<organism evidence="1 2">
    <name type="scientific">Galerina marginata (strain CBS 339.88)</name>
    <dbReference type="NCBI Taxonomy" id="685588"/>
    <lineage>
        <taxon>Eukaryota</taxon>
        <taxon>Fungi</taxon>
        <taxon>Dikarya</taxon>
        <taxon>Basidiomycota</taxon>
        <taxon>Agaricomycotina</taxon>
        <taxon>Agaricomycetes</taxon>
        <taxon>Agaricomycetidae</taxon>
        <taxon>Agaricales</taxon>
        <taxon>Agaricineae</taxon>
        <taxon>Strophariaceae</taxon>
        <taxon>Galerina</taxon>
    </lineage>
</organism>
<accession>A0A067THY5</accession>
<dbReference type="AlphaFoldDB" id="A0A067THY5"/>
<dbReference type="PANTHER" id="PTHR31891">
    <property type="entry name" value="FORMAMIDASE C869.04-RELATED"/>
    <property type="match status" value="1"/>
</dbReference>
<keyword evidence="2" id="KW-1185">Reference proteome</keyword>
<dbReference type="OrthoDB" id="9975579at2759"/>
<dbReference type="HOGENOM" id="CLU_032013_0_1_1"/>
<proteinExistence type="predicted"/>
<dbReference type="STRING" id="685588.A0A067THY5"/>
<reference evidence="2" key="1">
    <citation type="journal article" date="2014" name="Proc. Natl. Acad. Sci. U.S.A.">
        <title>Extensive sampling of basidiomycete genomes demonstrates inadequacy of the white-rot/brown-rot paradigm for wood decay fungi.</title>
        <authorList>
            <person name="Riley R."/>
            <person name="Salamov A.A."/>
            <person name="Brown D.W."/>
            <person name="Nagy L.G."/>
            <person name="Floudas D."/>
            <person name="Held B.W."/>
            <person name="Levasseur A."/>
            <person name="Lombard V."/>
            <person name="Morin E."/>
            <person name="Otillar R."/>
            <person name="Lindquist E.A."/>
            <person name="Sun H."/>
            <person name="LaButti K.M."/>
            <person name="Schmutz J."/>
            <person name="Jabbour D."/>
            <person name="Luo H."/>
            <person name="Baker S.E."/>
            <person name="Pisabarro A.G."/>
            <person name="Walton J.D."/>
            <person name="Blanchette R.A."/>
            <person name="Henrissat B."/>
            <person name="Martin F."/>
            <person name="Cullen D."/>
            <person name="Hibbett D.S."/>
            <person name="Grigoriev I.V."/>
        </authorList>
    </citation>
    <scope>NUCLEOTIDE SEQUENCE [LARGE SCALE GENOMIC DNA]</scope>
    <source>
        <strain evidence="2">CBS 339.88</strain>
    </source>
</reference>
<dbReference type="Proteomes" id="UP000027222">
    <property type="component" value="Unassembled WGS sequence"/>
</dbReference>
<dbReference type="PANTHER" id="PTHR31891:SF1">
    <property type="entry name" value="FORMAMIDASE C869.04-RELATED"/>
    <property type="match status" value="1"/>
</dbReference>
<evidence type="ECO:0000313" key="1">
    <source>
        <dbReference type="EMBL" id="KDR78588.1"/>
    </source>
</evidence>
<dbReference type="NCBIfam" id="NF045496">
    <property type="entry name" value="FormamaseFmdA"/>
    <property type="match status" value="1"/>
</dbReference>
<dbReference type="GO" id="GO:0016811">
    <property type="term" value="F:hydrolase activity, acting on carbon-nitrogen (but not peptide) bonds, in linear amides"/>
    <property type="evidence" value="ECO:0007669"/>
    <property type="project" value="InterPro"/>
</dbReference>
<dbReference type="Pfam" id="PF03069">
    <property type="entry name" value="FmdA_AmdA"/>
    <property type="match status" value="1"/>
</dbReference>
<dbReference type="InterPro" id="IPR054833">
    <property type="entry name" value="FormamaseFmdA"/>
</dbReference>